<sequence length="216" mass="24128">MESDLTSPQVADGTVQMWCEDENSLTWLTQNTPRIRLPDTDLTLTIMRQSDVPTRVRAALFVPRYKGDVARLQSILTRQNPWYDIGRWSLYKATSVGGDNHGTCLTLGIPADEVDKVLDRERCISYLFRTIYVCFYPRAHPTDEITDTTETPNPTPTDTDMANLEEEMLEAAMADVKIDAAPTSPGWTTQLLAFSSCDNLRETEDGGELSDGSVSI</sequence>
<accession>A0ACC2Q7F1</accession>
<name>A0ACC2Q7F1_9NEOP</name>
<dbReference type="EMBL" id="CM056802">
    <property type="protein sequence ID" value="KAJ8708134.1"/>
    <property type="molecule type" value="Genomic_DNA"/>
</dbReference>
<reference evidence="1" key="1">
    <citation type="submission" date="2023-03" db="EMBL/GenBank/DDBJ databases">
        <title>Chromosome-level genomes of two armyworms, Mythimna separata and Mythimna loreyi, provide insights into the biosynthesis and reception of sex pheromones.</title>
        <authorList>
            <person name="Zhao H."/>
        </authorList>
    </citation>
    <scope>NUCLEOTIDE SEQUENCE</scope>
    <source>
        <strain evidence="1">BeijingLab</strain>
    </source>
</reference>
<evidence type="ECO:0000313" key="2">
    <source>
        <dbReference type="Proteomes" id="UP001231649"/>
    </source>
</evidence>
<comment type="caution">
    <text evidence="1">The sequence shown here is derived from an EMBL/GenBank/DDBJ whole genome shotgun (WGS) entry which is preliminary data.</text>
</comment>
<keyword evidence="2" id="KW-1185">Reference proteome</keyword>
<gene>
    <name evidence="1" type="ORF">PYW08_010500</name>
</gene>
<protein>
    <submittedName>
        <fullName evidence="1">Uncharacterized protein</fullName>
    </submittedName>
</protein>
<dbReference type="Proteomes" id="UP001231649">
    <property type="component" value="Chromosome 26"/>
</dbReference>
<organism evidence="1 2">
    <name type="scientific">Mythimna loreyi</name>
    <dbReference type="NCBI Taxonomy" id="667449"/>
    <lineage>
        <taxon>Eukaryota</taxon>
        <taxon>Metazoa</taxon>
        <taxon>Ecdysozoa</taxon>
        <taxon>Arthropoda</taxon>
        <taxon>Hexapoda</taxon>
        <taxon>Insecta</taxon>
        <taxon>Pterygota</taxon>
        <taxon>Neoptera</taxon>
        <taxon>Endopterygota</taxon>
        <taxon>Lepidoptera</taxon>
        <taxon>Glossata</taxon>
        <taxon>Ditrysia</taxon>
        <taxon>Noctuoidea</taxon>
        <taxon>Noctuidae</taxon>
        <taxon>Noctuinae</taxon>
        <taxon>Hadenini</taxon>
        <taxon>Mythimna</taxon>
    </lineage>
</organism>
<proteinExistence type="predicted"/>
<evidence type="ECO:0000313" key="1">
    <source>
        <dbReference type="EMBL" id="KAJ8708134.1"/>
    </source>
</evidence>